<accession>A0A7G1HYP4</accession>
<dbReference type="GO" id="GO:0033281">
    <property type="term" value="C:TAT protein transport complex"/>
    <property type="evidence" value="ECO:0007669"/>
    <property type="project" value="UniProtKB-UniRule"/>
</dbReference>
<keyword evidence="5" id="KW-0653">Protein transport</keyword>
<proteinExistence type="inferred from homology"/>
<comment type="function">
    <text evidence="5">Part of the twin-arginine translocation (Tat) system that transports large folded proteins containing a characteristic twin-arginine motif in their signal peptide across membranes.</text>
</comment>
<evidence type="ECO:0000256" key="2">
    <source>
        <dbReference type="ARBA" id="ARBA00022692"/>
    </source>
</evidence>
<feature type="transmembrane region" description="Helical" evidence="5">
    <location>
        <begin position="138"/>
        <end position="158"/>
    </location>
</feature>
<reference evidence="7" key="1">
    <citation type="submission" date="2020-07" db="EMBL/GenBank/DDBJ databases">
        <title>Complete genome sequencing of Coprobacter sp. strain 2CBH44.</title>
        <authorList>
            <person name="Sakamoto M."/>
            <person name="Murakami T."/>
            <person name="Mori H."/>
        </authorList>
    </citation>
    <scope>NUCLEOTIDE SEQUENCE [LARGE SCALE GENOMIC DNA]</scope>
    <source>
        <strain evidence="7">2CBH44</strain>
    </source>
</reference>
<evidence type="ECO:0000256" key="1">
    <source>
        <dbReference type="ARBA" id="ARBA00004141"/>
    </source>
</evidence>
<keyword evidence="5" id="KW-0813">Transport</keyword>
<feature type="transmembrane region" description="Helical" evidence="5">
    <location>
        <begin position="93"/>
        <end position="117"/>
    </location>
</feature>
<dbReference type="PRINTS" id="PR01840">
    <property type="entry name" value="TATCFAMILY"/>
</dbReference>
<dbReference type="EMBL" id="AP023322">
    <property type="protein sequence ID" value="BCI63318.1"/>
    <property type="molecule type" value="Genomic_DNA"/>
</dbReference>
<feature type="transmembrane region" description="Helical" evidence="5">
    <location>
        <begin position="221"/>
        <end position="238"/>
    </location>
</feature>
<evidence type="ECO:0000313" key="7">
    <source>
        <dbReference type="Proteomes" id="UP000594042"/>
    </source>
</evidence>
<dbReference type="GO" id="GO:0065002">
    <property type="term" value="P:intracellular protein transmembrane transport"/>
    <property type="evidence" value="ECO:0007669"/>
    <property type="project" value="TreeGrafter"/>
</dbReference>
<evidence type="ECO:0000256" key="3">
    <source>
        <dbReference type="ARBA" id="ARBA00022989"/>
    </source>
</evidence>
<dbReference type="InterPro" id="IPR002033">
    <property type="entry name" value="TatC"/>
</dbReference>
<sequence length="287" mass="33246">MYSYLIVLLMVEMNFWDHVEALRKVLFRSLLVVALLAGLFFCFMTDIFDQIILAPCFSDFILYRFICNLSHYISVLPDFCNSEFHVNLINIQLASQFFIHMSTSFWLGLVFAFPFVIYQLWTFISPALYEKEKQNARFAFLVGNVMFFIGVAVGYFLVFPLTLRFLAGYQISTIIPNQISLDSYMGNFLTMIFIMGVVFELPLLSWILSNIGLLTRSFFKRYRRYAIVGLLVLSAVITPSGDPFTLMVVFLPIYMLYEISALFVKKELPEEDDNDDDIEAEIEEGKV</sequence>
<keyword evidence="3 5" id="KW-1133">Transmembrane helix</keyword>
<evidence type="ECO:0000256" key="4">
    <source>
        <dbReference type="ARBA" id="ARBA00023136"/>
    </source>
</evidence>
<keyword evidence="2 5" id="KW-0812">Transmembrane</keyword>
<keyword evidence="5" id="KW-0811">Translocation</keyword>
<feature type="transmembrane region" description="Helical" evidence="5">
    <location>
        <begin position="25"/>
        <end position="44"/>
    </location>
</feature>
<comment type="subunit">
    <text evidence="5">Forms a complex with TatA.</text>
</comment>
<evidence type="ECO:0000256" key="5">
    <source>
        <dbReference type="HAMAP-Rule" id="MF_00902"/>
    </source>
</evidence>
<dbReference type="NCBIfam" id="TIGR00945">
    <property type="entry name" value="tatC"/>
    <property type="match status" value="1"/>
</dbReference>
<dbReference type="AlphaFoldDB" id="A0A7G1HYP4"/>
<dbReference type="GO" id="GO:0043953">
    <property type="term" value="P:protein transport by the Tat complex"/>
    <property type="evidence" value="ECO:0007669"/>
    <property type="project" value="UniProtKB-UniRule"/>
</dbReference>
<dbReference type="GO" id="GO:0009977">
    <property type="term" value="F:proton motive force dependent protein transmembrane transporter activity"/>
    <property type="evidence" value="ECO:0007669"/>
    <property type="project" value="TreeGrafter"/>
</dbReference>
<gene>
    <name evidence="5 6" type="primary">tatC</name>
    <name evidence="6" type="ORF">Cop2CBH44_16710</name>
</gene>
<keyword evidence="4 5" id="KW-0472">Membrane</keyword>
<dbReference type="PANTHER" id="PTHR30371">
    <property type="entry name" value="SEC-INDEPENDENT PROTEIN TRANSLOCASE PROTEIN TATC"/>
    <property type="match status" value="1"/>
</dbReference>
<feature type="transmembrane region" description="Helical" evidence="5">
    <location>
        <begin position="188"/>
        <end position="209"/>
    </location>
</feature>
<comment type="caution">
    <text evidence="5">Lacks conserved residue(s) required for the propagation of feature annotation.</text>
</comment>
<evidence type="ECO:0000313" key="6">
    <source>
        <dbReference type="EMBL" id="BCI63318.1"/>
    </source>
</evidence>
<comment type="similarity">
    <text evidence="5">Belongs to the TatC family.</text>
</comment>
<dbReference type="Proteomes" id="UP000594042">
    <property type="component" value="Chromosome"/>
</dbReference>
<dbReference type="Pfam" id="PF00902">
    <property type="entry name" value="TatC"/>
    <property type="match status" value="1"/>
</dbReference>
<organism evidence="6 7">
    <name type="scientific">Coprobacter secundus subsp. similis</name>
    <dbReference type="NCBI Taxonomy" id="2751153"/>
    <lineage>
        <taxon>Bacteria</taxon>
        <taxon>Pseudomonadati</taxon>
        <taxon>Bacteroidota</taxon>
        <taxon>Bacteroidia</taxon>
        <taxon>Bacteroidales</taxon>
        <taxon>Barnesiellaceae</taxon>
        <taxon>Coprobacter</taxon>
    </lineage>
</organism>
<keyword evidence="5" id="KW-1003">Cell membrane</keyword>
<dbReference type="KEGG" id="copr:Cop2CBH44_16710"/>
<dbReference type="HAMAP" id="MF_00902">
    <property type="entry name" value="TatC"/>
    <property type="match status" value="1"/>
</dbReference>
<name>A0A7G1HYP4_9BACT</name>
<dbReference type="PANTHER" id="PTHR30371:SF0">
    <property type="entry name" value="SEC-INDEPENDENT PROTEIN TRANSLOCASE PROTEIN TATC, CHLOROPLASTIC-RELATED"/>
    <property type="match status" value="1"/>
</dbReference>
<protein>
    <recommendedName>
        <fullName evidence="5">Sec-independent protein translocase protein TatC</fullName>
    </recommendedName>
</protein>
<comment type="subcellular location">
    <subcellularLocation>
        <location evidence="5">Cell membrane</location>
        <topology evidence="5">Multi-pass membrane protein</topology>
    </subcellularLocation>
    <subcellularLocation>
        <location evidence="1">Membrane</location>
        <topology evidence="1">Multi-pass membrane protein</topology>
    </subcellularLocation>
</comment>
<keyword evidence="7" id="KW-1185">Reference proteome</keyword>